<dbReference type="InterPro" id="IPR014031">
    <property type="entry name" value="Ketoacyl_synth_C"/>
</dbReference>
<dbReference type="Gene3D" id="3.30.70.3290">
    <property type="match status" value="1"/>
</dbReference>
<protein>
    <submittedName>
        <fullName evidence="2">Polyketide synthase</fullName>
    </submittedName>
</protein>
<dbReference type="GO" id="GO:0044550">
    <property type="term" value="P:secondary metabolite biosynthetic process"/>
    <property type="evidence" value="ECO:0007669"/>
    <property type="project" value="TreeGrafter"/>
</dbReference>
<dbReference type="SUPFAM" id="SSF53901">
    <property type="entry name" value="Thiolase-like"/>
    <property type="match status" value="1"/>
</dbReference>
<dbReference type="PANTHER" id="PTHR43775">
    <property type="entry name" value="FATTY ACID SYNTHASE"/>
    <property type="match status" value="1"/>
</dbReference>
<dbReference type="Gene3D" id="3.40.47.10">
    <property type="match status" value="1"/>
</dbReference>
<name>B7TIS6_9PLEO</name>
<dbReference type="InterPro" id="IPR001227">
    <property type="entry name" value="Ac_transferase_dom_sf"/>
</dbReference>
<feature type="non-terminal residue" evidence="2">
    <location>
        <position position="1"/>
    </location>
</feature>
<evidence type="ECO:0000313" key="2">
    <source>
        <dbReference type="EMBL" id="ACJ67080.1"/>
    </source>
</evidence>
<reference evidence="2" key="1">
    <citation type="journal article" date="2009" name="Appl. Environ. Microbiol.">
        <title>Insect-specific polyketide synthases (PKSs), potential PKS-nonribosomal peptide synthetase hybrids, and novel PKS clades in tropical fungi.</title>
        <authorList>
            <person name="Amnuaykanjanasin A."/>
            <person name="Phonghanpot S."/>
            <person name="Sengpanich N."/>
            <person name="Cheevadhanarak S."/>
            <person name="Tanticharoen M."/>
        </authorList>
    </citation>
    <scope>NUCLEOTIDE SEQUENCE</scope>
    <source>
        <strain evidence="2">BCC 3073</strain>
    </source>
</reference>
<dbReference type="InterPro" id="IPR016039">
    <property type="entry name" value="Thiolase-like"/>
</dbReference>
<accession>B7TIS6</accession>
<evidence type="ECO:0000259" key="1">
    <source>
        <dbReference type="PROSITE" id="PS52004"/>
    </source>
</evidence>
<feature type="non-terminal residue" evidence="2">
    <location>
        <position position="261"/>
    </location>
</feature>
<dbReference type="InterPro" id="IPR032821">
    <property type="entry name" value="PKS_assoc"/>
</dbReference>
<dbReference type="InterPro" id="IPR020841">
    <property type="entry name" value="PKS_Beta-ketoAc_synthase_dom"/>
</dbReference>
<dbReference type="AlphaFoldDB" id="B7TIS6"/>
<dbReference type="Pfam" id="PF02801">
    <property type="entry name" value="Ketoacyl-synt_C"/>
    <property type="match status" value="1"/>
</dbReference>
<dbReference type="PANTHER" id="PTHR43775:SF50">
    <property type="entry name" value="HIGHLY REDUCING POLYKETIDE SYNTHASE SRDA"/>
    <property type="match status" value="1"/>
</dbReference>
<dbReference type="GO" id="GO:0004312">
    <property type="term" value="F:fatty acid synthase activity"/>
    <property type="evidence" value="ECO:0007669"/>
    <property type="project" value="TreeGrafter"/>
</dbReference>
<dbReference type="CDD" id="cd00833">
    <property type="entry name" value="PKS"/>
    <property type="match status" value="1"/>
</dbReference>
<dbReference type="PROSITE" id="PS52004">
    <property type="entry name" value="KS3_2"/>
    <property type="match status" value="1"/>
</dbReference>
<proteinExistence type="predicted"/>
<sequence length="261" mass="27987">EGHGTGTPVGDPIEVEAIHRAMGASELRTSPVFLGSVKPNIGHSEAASSMGTIIKSIMALENDMLPPTAGLERPHPNSNIILCADKIRFAVKWNDFNIRVVTEPTPWPTSMPVRRIGINAFGYGGTNAHAILDNAASLVPPAHLKGWKSISRPHSSHAVNGHNWPSENEDDYSHLLVFSAHDEPTLGNNIADYAARCGDAPLLDLAYTLGKRRSKFKRRAFAIAKQGSLTSVVQDAAATITTAPSDSARIAFVFSGHGAQW</sequence>
<dbReference type="Gene3D" id="3.40.366.10">
    <property type="entry name" value="Malonyl-Coenzyme A Acyl Carrier Protein, domain 2"/>
    <property type="match status" value="1"/>
</dbReference>
<dbReference type="GO" id="GO:0006633">
    <property type="term" value="P:fatty acid biosynthetic process"/>
    <property type="evidence" value="ECO:0007669"/>
    <property type="project" value="TreeGrafter"/>
</dbReference>
<dbReference type="EMBL" id="FJ227555">
    <property type="protein sequence ID" value="ACJ67080.1"/>
    <property type="molecule type" value="Genomic_DNA"/>
</dbReference>
<dbReference type="Pfam" id="PF16197">
    <property type="entry name" value="KAsynt_C_assoc"/>
    <property type="match status" value="1"/>
</dbReference>
<organism evidence="2">
    <name type="scientific">Coniothyrium sp. BCC 3073</name>
    <dbReference type="NCBI Taxonomy" id="373853"/>
    <lineage>
        <taxon>Eukaryota</taxon>
        <taxon>Fungi</taxon>
        <taxon>Dikarya</taxon>
        <taxon>Ascomycota</taxon>
        <taxon>Pezizomycotina</taxon>
        <taxon>Dothideomycetes</taxon>
        <taxon>Pleosporomycetidae</taxon>
        <taxon>Pleosporales</taxon>
        <taxon>Pleosporineae</taxon>
        <taxon>Coniothyriaceae</taxon>
        <taxon>Coniothyrium</taxon>
    </lineage>
</organism>
<feature type="domain" description="Ketosynthase family 3 (KS3)" evidence="1">
    <location>
        <begin position="1"/>
        <end position="134"/>
    </location>
</feature>
<dbReference type="InterPro" id="IPR050091">
    <property type="entry name" value="PKS_NRPS_Biosynth_Enz"/>
</dbReference>